<proteinExistence type="predicted"/>
<dbReference type="PRINTS" id="PR00455">
    <property type="entry name" value="HTHTETR"/>
</dbReference>
<evidence type="ECO:0000256" key="4">
    <source>
        <dbReference type="PROSITE-ProRule" id="PRU00335"/>
    </source>
</evidence>
<keyword evidence="1" id="KW-0805">Transcription regulation</keyword>
<dbReference type="InterPro" id="IPR036271">
    <property type="entry name" value="Tet_transcr_reg_TetR-rel_C_sf"/>
</dbReference>
<protein>
    <submittedName>
        <fullName evidence="6">TetR/AcrR family transcriptional regulator</fullName>
    </submittedName>
</protein>
<evidence type="ECO:0000259" key="5">
    <source>
        <dbReference type="PROSITE" id="PS50977"/>
    </source>
</evidence>
<feature type="domain" description="HTH tetR-type" evidence="5">
    <location>
        <begin position="60"/>
        <end position="120"/>
    </location>
</feature>
<dbReference type="SUPFAM" id="SSF48498">
    <property type="entry name" value="Tetracyclin repressor-like, C-terminal domain"/>
    <property type="match status" value="1"/>
</dbReference>
<sequence length="241" mass="25632">MCPNWPCPHGLGLDGVGADAFGDAHPCSPHPVPNRSVRKLNYSDRVSGTETKAAGRPRSAEKDAAILQAALELLASQGYTRMSLSQVAAAAQVSKSTIHLRWKTKADLLTAALAAARMTDAPAPGGDLRTNLVNILTDFAATIERVNGMALIGTCLAEEAHTPELLALLRERTVLPRRALLRDALEQAQQAGHIREDTDLEAAVSALLGPFYADYMAGRGGHPQWAEEAVALVLAGIHVEH</sequence>
<dbReference type="Pfam" id="PF00440">
    <property type="entry name" value="TetR_N"/>
    <property type="match status" value="1"/>
</dbReference>
<keyword evidence="7" id="KW-1185">Reference proteome</keyword>
<dbReference type="PROSITE" id="PS50977">
    <property type="entry name" value="HTH_TETR_2"/>
    <property type="match status" value="1"/>
</dbReference>
<reference evidence="7" key="1">
    <citation type="journal article" date="2019" name="Int. J. Syst. Evol. Microbiol.">
        <title>The Global Catalogue of Microorganisms (GCM) 10K type strain sequencing project: providing services to taxonomists for standard genome sequencing and annotation.</title>
        <authorList>
            <consortium name="The Broad Institute Genomics Platform"/>
            <consortium name="The Broad Institute Genome Sequencing Center for Infectious Disease"/>
            <person name="Wu L."/>
            <person name="Ma J."/>
        </authorList>
    </citation>
    <scope>NUCLEOTIDE SEQUENCE [LARGE SCALE GENOMIC DNA]</scope>
    <source>
        <strain evidence="7">JCM 18409</strain>
    </source>
</reference>
<dbReference type="InterPro" id="IPR001647">
    <property type="entry name" value="HTH_TetR"/>
</dbReference>
<evidence type="ECO:0000313" key="6">
    <source>
        <dbReference type="EMBL" id="GAA5029580.1"/>
    </source>
</evidence>
<dbReference type="SUPFAM" id="SSF46689">
    <property type="entry name" value="Homeodomain-like"/>
    <property type="match status" value="1"/>
</dbReference>
<dbReference type="InterPro" id="IPR050109">
    <property type="entry name" value="HTH-type_TetR-like_transc_reg"/>
</dbReference>
<accession>A0ABP9JF86</accession>
<dbReference type="InterPro" id="IPR009057">
    <property type="entry name" value="Homeodomain-like_sf"/>
</dbReference>
<organism evidence="6 7">
    <name type="scientific">Streptomyces siamensis</name>
    <dbReference type="NCBI Taxonomy" id="1274986"/>
    <lineage>
        <taxon>Bacteria</taxon>
        <taxon>Bacillati</taxon>
        <taxon>Actinomycetota</taxon>
        <taxon>Actinomycetes</taxon>
        <taxon>Kitasatosporales</taxon>
        <taxon>Streptomycetaceae</taxon>
        <taxon>Streptomyces</taxon>
    </lineage>
</organism>
<name>A0ABP9JF86_9ACTN</name>
<dbReference type="Pfam" id="PF16859">
    <property type="entry name" value="TetR_C_11"/>
    <property type="match status" value="1"/>
</dbReference>
<evidence type="ECO:0000313" key="7">
    <source>
        <dbReference type="Proteomes" id="UP001501759"/>
    </source>
</evidence>
<comment type="caution">
    <text evidence="6">The sequence shown here is derived from an EMBL/GenBank/DDBJ whole genome shotgun (WGS) entry which is preliminary data.</text>
</comment>
<dbReference type="PANTHER" id="PTHR30055:SF148">
    <property type="entry name" value="TETR-FAMILY TRANSCRIPTIONAL REGULATOR"/>
    <property type="match status" value="1"/>
</dbReference>
<keyword evidence="3" id="KW-0804">Transcription</keyword>
<dbReference type="PANTHER" id="PTHR30055">
    <property type="entry name" value="HTH-TYPE TRANSCRIPTIONAL REGULATOR RUTR"/>
    <property type="match status" value="1"/>
</dbReference>
<evidence type="ECO:0000256" key="1">
    <source>
        <dbReference type="ARBA" id="ARBA00023015"/>
    </source>
</evidence>
<dbReference type="InterPro" id="IPR011075">
    <property type="entry name" value="TetR_C"/>
</dbReference>
<evidence type="ECO:0000256" key="3">
    <source>
        <dbReference type="ARBA" id="ARBA00023163"/>
    </source>
</evidence>
<evidence type="ECO:0000256" key="2">
    <source>
        <dbReference type="ARBA" id="ARBA00023125"/>
    </source>
</evidence>
<dbReference type="Proteomes" id="UP001501759">
    <property type="component" value="Unassembled WGS sequence"/>
</dbReference>
<gene>
    <name evidence="6" type="ORF">GCM10023335_68800</name>
</gene>
<dbReference type="EMBL" id="BAABKB010000032">
    <property type="protein sequence ID" value="GAA5029580.1"/>
    <property type="molecule type" value="Genomic_DNA"/>
</dbReference>
<dbReference type="Gene3D" id="1.10.10.60">
    <property type="entry name" value="Homeodomain-like"/>
    <property type="match status" value="1"/>
</dbReference>
<keyword evidence="2 4" id="KW-0238">DNA-binding</keyword>
<feature type="DNA-binding region" description="H-T-H motif" evidence="4">
    <location>
        <begin position="83"/>
        <end position="102"/>
    </location>
</feature>
<dbReference type="Gene3D" id="1.10.357.10">
    <property type="entry name" value="Tetracycline Repressor, domain 2"/>
    <property type="match status" value="1"/>
</dbReference>